<evidence type="ECO:0000313" key="7">
    <source>
        <dbReference type="Proteomes" id="UP000177122"/>
    </source>
</evidence>
<evidence type="ECO:0000313" key="6">
    <source>
        <dbReference type="EMBL" id="OGZ05611.1"/>
    </source>
</evidence>
<keyword evidence="3" id="KW-0472">Membrane</keyword>
<dbReference type="InterPro" id="IPR001599">
    <property type="entry name" value="Macroglobln_a2"/>
</dbReference>
<dbReference type="Gene3D" id="1.50.10.20">
    <property type="match status" value="1"/>
</dbReference>
<dbReference type="Pfam" id="PF17962">
    <property type="entry name" value="bMG6"/>
    <property type="match status" value="1"/>
</dbReference>
<evidence type="ECO:0000256" key="1">
    <source>
        <dbReference type="ARBA" id="ARBA00010556"/>
    </source>
</evidence>
<keyword evidence="3" id="KW-0812">Transmembrane</keyword>
<dbReference type="InterPro" id="IPR002890">
    <property type="entry name" value="MG2"/>
</dbReference>
<keyword evidence="3" id="KW-1133">Transmembrane helix</keyword>
<dbReference type="InterPro" id="IPR041246">
    <property type="entry name" value="Bact_MG10"/>
</dbReference>
<dbReference type="Pfam" id="PF07703">
    <property type="entry name" value="A2M_BRD"/>
    <property type="match status" value="1"/>
</dbReference>
<evidence type="ECO:0000256" key="2">
    <source>
        <dbReference type="ARBA" id="ARBA00022729"/>
    </source>
</evidence>
<sequence length="2207" mass="243666">MENTQQEGGGPRGSSFISRVKALLSDSVKKYYKLGLIIVVLAVMCVTVFFVVLQRMPSELPGEQYTLVADKISQSAPITVLLPPDTNFSNFDPKQELAFSPVIKGEWESHATSSENRYRFLPSEKLTVGAYYLVTLDAPELKMEKMFSVDKDPSVLAIFPKQEAEVNEYSNITIMFSRPMVALSALGENADIVPPVLITPYTEGRWKWITTRTLQFIPTKRLLRSSSYTVSVKDGFRSLDGVSVPAFAHAFTTRTLSYQYSGVNDASLLSLTHDQPVRIYFNQPIDLEKTRSLISVSRTASLLPVSFVVAYGTRSVTDEKTGKTRDLTDQSVLELFPEKDRYGRAYLWDFDETYGVALSGAVPLEGDIKLSVAFNRSVRIAPIIENVSAESPRSNLVTPELFDPTGTLVIRASEPIDLHASNIAGKGIQKLEYGQKCPEPAAGEEVSLDLRDCAKVDDQKSIRISFNADEFVLGETAVITMTKLVNMDGIVLNTESIVKTFTTFPKFTVVRTTPKTNAVNASLTAVQICSTNPLVAPIEAEFYKKIRSNMMIGLWNWDGSFLVTKDFYRSDASCPSGTFQTTIRYGLVPKFGYELTLDLDDHFGQHLSLDLRFTTADADPLAKGFAHLQPTVVMTPPDRTTLTYGLDFMNAMDMTICRVSAEMMLSYRAFPKEIEDGPSAFHCIDKKTKHLVLPESYATRKYLRVDLRDFYPDAIGNYVVIFSNPGYRKVSRDWKTDKLILGGQLFEKTYVTVTRLAVGSKQVERSDAYYDQTNGERDAFMKGKWPTNLYWVNDFKSLTPSIGAVVTPYIADRTTMTKLTAYRTDNEGIATTPSADDVIGAVVTADGDSAVVSNKSDALSWAQNAGPARREYVYTDRPIYRPGDTVHVKGISRIGYDAKFELAQGKTKLEIRDAKYGVARTLDLSFSKNGTYESSFVIDTKAPLGYYSISSDTGGYWSFQVEEYVAPQFKVDVAPDKEEYISGDTAAITIAADYYFGVPVQNGDAEYRIVAQDYYFDRYSDGYFSFGRGWYDNENGWYGDHFIASGKLKLAKDGKGAISKELNIDKLFTGNYKEGSKVVSIYVTVKNENGQSVTKQQSFIVHRGTFYAGISMDEYFVESGKQGVAHIKTVDVKGKPVSRDALTLSLDKVEWKSYKRQEVDGNFYYRTERVKAAVSSTKLNTDESGNGSYQFTAGEAGEYELSIIGTDERGNAVTAQYPFYVSGSGAISIRPTNNATLELVAPKTDLAVGATGSFVIKSPYPHAKALVTLARGSTYLHKVIDLDSQLTEYRFTATEEYIPNVIASVLLLAPLPEMKYGEVRYTVGAKEKELTIEVVPGKKTYLPGEEVSLAVTVKDANGRPVQAELSLAVVDMSVLALVGNPKKHPVTFFYNGEPLTIRTAMNVKNVLNIAEIPIGTKGGGGGEDLEKKKRGEFRDTAFWEGVVETDANGKATATFMLPDNLTQWQVESVGVTKETKIGVGYSDFTARKSIMAVPLKPRFILPGDSFAVGGTIFNESDKTQKLNVSIVAPTLTLPGSHETTVVIEPHASISISFPAVAPEAVIEGSHEFTLLVKNNEYEDVVVNTFPIERNDTYEFTATAGRVTDANWKEQLYLPKNVIADRGMLTLSLSATMASLLDSAVMGMIIYPYECSEQVASKLRTIAIVKQNAQLFGTGTPMLPERVTVGTETFTIDQIVENGLAKLYQAQTPDGGMPYYANLAPDFGVTLETLETYIDLKKAGYKIDADKLTQSAQYVFNYINYPRADHQLSSEDIIVSSYVLSKVEAARFSSPAMREKLLAYAGDKAFIQNGLSTPALAYLAILAAKENFGMFASSRLFAEFENRSNIDARGTTIKANTAMPSRFAESAIVDTALALKAFSEAKRDSPLLEGFVRALKTGRSYDGGWASTYNSIIAIDAVTEYLKLTNEANAHMSVALTLDGTPLLSPTFNKANILTTYATTVPMSALKKGESQIVQFLKKDLGLTNDAYYYDMLLRYYLPAASIAPRDEGFSVVRALYRADDVEFAHPVSEAMQGDVLHGRITVSVPVSRFHVAIEDRIPAGTEIVNQRLATEDQSLENDTAPSSRFGMDGRMLGAGSKLEQRLAAIFSFGGRSIGPNRETDGILSDDMYGNRNMVLRPIYPSAVEAHDDRLFVYVDELPAGEYVYDYYLRVLIPGTYQHLPLVVSEMYTPENFGRTAGGIFTVVKKSE</sequence>
<dbReference type="SMART" id="SM01360">
    <property type="entry name" value="A2M"/>
    <property type="match status" value="1"/>
</dbReference>
<feature type="transmembrane region" description="Helical" evidence="3">
    <location>
        <begin position="31"/>
        <end position="53"/>
    </location>
</feature>
<dbReference type="SMART" id="SM01359">
    <property type="entry name" value="A2M_N_2"/>
    <property type="match status" value="1"/>
</dbReference>
<dbReference type="Gene3D" id="2.60.40.1930">
    <property type="match status" value="1"/>
</dbReference>
<dbReference type="Pfam" id="PF01835">
    <property type="entry name" value="MG2"/>
    <property type="match status" value="1"/>
</dbReference>
<dbReference type="InterPro" id="IPR008930">
    <property type="entry name" value="Terpenoid_cyclase/PrenylTrfase"/>
</dbReference>
<dbReference type="InterPro" id="IPR011625">
    <property type="entry name" value="A2M_N_BRD"/>
</dbReference>
<reference evidence="6 7" key="1">
    <citation type="journal article" date="2016" name="Nat. Commun.">
        <title>Thousands of microbial genomes shed light on interconnected biogeochemical processes in an aquifer system.</title>
        <authorList>
            <person name="Anantharaman K."/>
            <person name="Brown C.T."/>
            <person name="Hug L.A."/>
            <person name="Sharon I."/>
            <person name="Castelle C.J."/>
            <person name="Probst A.J."/>
            <person name="Thomas B.C."/>
            <person name="Singh A."/>
            <person name="Wilkins M.J."/>
            <person name="Karaoz U."/>
            <person name="Brodie E.L."/>
            <person name="Williams K.H."/>
            <person name="Hubbard S.S."/>
            <person name="Banfield J.F."/>
        </authorList>
    </citation>
    <scope>NUCLEOTIDE SEQUENCE [LARGE SCALE GENOMIC DNA]</scope>
</reference>
<evidence type="ECO:0008006" key="8">
    <source>
        <dbReference type="Google" id="ProtNLM"/>
    </source>
</evidence>
<comment type="similarity">
    <text evidence="1">Belongs to the protease inhibitor I39 (alpha-2-macroglobulin) family. Bacterial alpha-2-macroglobulin subfamily.</text>
</comment>
<dbReference type="InterPro" id="IPR032812">
    <property type="entry name" value="SbsA_Ig"/>
</dbReference>
<dbReference type="Pfam" id="PF00207">
    <property type="entry name" value="A2M"/>
    <property type="match status" value="1"/>
</dbReference>
<accession>A0A1G2CY90</accession>
<evidence type="ECO:0000256" key="3">
    <source>
        <dbReference type="SAM" id="Phobius"/>
    </source>
</evidence>
<keyword evidence="2" id="KW-0732">Signal</keyword>
<dbReference type="GO" id="GO:0004866">
    <property type="term" value="F:endopeptidase inhibitor activity"/>
    <property type="evidence" value="ECO:0007669"/>
    <property type="project" value="InterPro"/>
</dbReference>
<dbReference type="Gene3D" id="2.60.40.3710">
    <property type="match status" value="1"/>
</dbReference>
<feature type="domain" description="Alpha-2-macroglobulin bait region" evidence="4">
    <location>
        <begin position="1237"/>
        <end position="1377"/>
    </location>
</feature>
<dbReference type="Gene3D" id="2.20.130.20">
    <property type="match status" value="1"/>
</dbReference>
<organism evidence="6 7">
    <name type="scientific">Candidatus Lloydbacteria bacterium RIFCSPHIGHO2_01_FULL_49_22</name>
    <dbReference type="NCBI Taxonomy" id="1798658"/>
    <lineage>
        <taxon>Bacteria</taxon>
        <taxon>Candidatus Lloydiibacteriota</taxon>
    </lineage>
</organism>
<dbReference type="PANTHER" id="PTHR40094">
    <property type="entry name" value="ALPHA-2-MACROGLOBULIN HOMOLOG"/>
    <property type="match status" value="1"/>
</dbReference>
<evidence type="ECO:0000259" key="4">
    <source>
        <dbReference type="SMART" id="SM01359"/>
    </source>
</evidence>
<dbReference type="EMBL" id="MHLI01000008">
    <property type="protein sequence ID" value="OGZ05611.1"/>
    <property type="molecule type" value="Genomic_DNA"/>
</dbReference>
<comment type="caution">
    <text evidence="6">The sequence shown here is derived from an EMBL/GenBank/DDBJ whole genome shotgun (WGS) entry which is preliminary data.</text>
</comment>
<dbReference type="Proteomes" id="UP000177122">
    <property type="component" value="Unassembled WGS sequence"/>
</dbReference>
<protein>
    <recommendedName>
        <fullName evidence="8">Alpha-2-macroglobulin domain-containing protein</fullName>
    </recommendedName>
</protein>
<dbReference type="PANTHER" id="PTHR40094:SF1">
    <property type="entry name" value="UBIQUITIN DOMAIN-CONTAINING PROTEIN"/>
    <property type="match status" value="1"/>
</dbReference>
<dbReference type="Pfam" id="PF17973">
    <property type="entry name" value="bMG10"/>
    <property type="match status" value="1"/>
</dbReference>
<proteinExistence type="inferred from homology"/>
<feature type="domain" description="Alpha-2-macroglobulin" evidence="5">
    <location>
        <begin position="1436"/>
        <end position="1526"/>
    </location>
</feature>
<dbReference type="InterPro" id="IPR041462">
    <property type="entry name" value="Bact_A2M_MG6"/>
</dbReference>
<evidence type="ECO:0000259" key="5">
    <source>
        <dbReference type="SMART" id="SM01360"/>
    </source>
</evidence>
<dbReference type="InterPro" id="IPR051802">
    <property type="entry name" value="YfhM-like"/>
</dbReference>
<dbReference type="Pfam" id="PF13205">
    <property type="entry name" value="Big_5"/>
    <property type="match status" value="1"/>
</dbReference>
<dbReference type="SUPFAM" id="SSF48239">
    <property type="entry name" value="Terpenoid cyclases/Protein prenyltransferases"/>
    <property type="match status" value="1"/>
</dbReference>
<gene>
    <name evidence="6" type="ORF">A2845_04590</name>
</gene>
<name>A0A1G2CY90_9BACT</name>